<dbReference type="InterPro" id="IPR044230">
    <property type="entry name" value="GTF3C4"/>
</dbReference>
<gene>
    <name evidence="2" type="ORF">A4X09_0g1344</name>
</gene>
<keyword evidence="3" id="KW-1185">Reference proteome</keyword>
<sequence length="815" mass="88463">MTRSNAAEYRASKRPRVQGTATFTASRQLATKALAWSEEGRIAFVTSNYVQILTPTFNLHPSIVPTHHMTVYPEDVSNHAQQSRRTSYISACIQPSGEHSSFSNVKDMGINADSSLQLPSHERPPMRAVEWSPLGFASARGSYLSVLTSGLELLLYEATPNGWTGTWKESRKLHVAPHDTRSNREALLDTHIVAHRWTGSASTATGNVCLLLASTRSGRIAAWKFEAGTDTVAVPVEINSPVRFHGHIVHIVACSSWSQADTSGSGSSSSNSGSSTLTCSVALWSPAHSQVAIGELRLASSSGQPQLQTWSKFVEGCHCVTYARFIDSRNQLVLAEPGAVAVVELTSESKLPKQTFILEKSAADPPDIRAHLNPCSTMINATSYGTQTLHVTLSDGGIYHLDTARVEGDAVSATVSVKPAGEVLTIHLEGQAEEDIQEQISIRRHLNGYVEYPSFATGDFARLIAVSQDTAELATLSFRINDARSGTVVLMLTHPFNNNVPGPDQIEATGIIARRILNDMGTLGESLPDAFAAYVFAPVVSLFLSSAKPSQLRIMEGIWRATQPFTDNQWILKASIRQLRALNWIMNWMQRAGSGPVADDFKAAHRQLRGLLDVRNLHGRLIAACQELAGENEEIQSELGFYTRLSAAAMLLSKEKYGSEVAEANADLLRLLDKHVPGLRDSLPKWDSDISSSGGVNLGEQCPACAAPLMLAGVSCSLRQARCASRHIWKLTADICLSFSVMSNRTVQRQPRATVGTVSTAMYGLRRRGFGLGPTRRPRRTGGLASGSRVCVQLPQLCFLVGSMLSIILSAKDLR</sequence>
<name>A0A8X7NFG4_9BASI</name>
<dbReference type="InterPro" id="IPR024761">
    <property type="entry name" value="TFIIIC_delta_N"/>
</dbReference>
<dbReference type="EMBL" id="LWDG02000030">
    <property type="protein sequence ID" value="KAE8271030.1"/>
    <property type="molecule type" value="Genomic_DNA"/>
</dbReference>
<evidence type="ECO:0000259" key="1">
    <source>
        <dbReference type="Pfam" id="PF12657"/>
    </source>
</evidence>
<proteinExistence type="predicted"/>
<dbReference type="GO" id="GO:0006384">
    <property type="term" value="P:transcription initiation at RNA polymerase III promoter"/>
    <property type="evidence" value="ECO:0007669"/>
    <property type="project" value="InterPro"/>
</dbReference>
<evidence type="ECO:0000313" key="3">
    <source>
        <dbReference type="Proteomes" id="UP000078113"/>
    </source>
</evidence>
<dbReference type="GO" id="GO:0004402">
    <property type="term" value="F:histone acetyltransferase activity"/>
    <property type="evidence" value="ECO:0007669"/>
    <property type="project" value="InterPro"/>
</dbReference>
<accession>A0A8X7NFG4</accession>
<reference evidence="2" key="1">
    <citation type="submission" date="2016-04" db="EMBL/GenBank/DDBJ databases">
        <authorList>
            <person name="Nguyen H.D."/>
            <person name="Samba Siva P."/>
            <person name="Cullis J."/>
            <person name="Levesque C.A."/>
            <person name="Hambleton S."/>
        </authorList>
    </citation>
    <scope>NUCLEOTIDE SEQUENCE</scope>
    <source>
        <strain evidence="2">DAOMC 236422</strain>
    </source>
</reference>
<dbReference type="AlphaFoldDB" id="A0A8X7NFG4"/>
<organism evidence="2 3">
    <name type="scientific">Tilletia walkeri</name>
    <dbReference type="NCBI Taxonomy" id="117179"/>
    <lineage>
        <taxon>Eukaryota</taxon>
        <taxon>Fungi</taxon>
        <taxon>Dikarya</taxon>
        <taxon>Basidiomycota</taxon>
        <taxon>Ustilaginomycotina</taxon>
        <taxon>Exobasidiomycetes</taxon>
        <taxon>Tilletiales</taxon>
        <taxon>Tilletiaceae</taxon>
        <taxon>Tilletia</taxon>
    </lineage>
</organism>
<feature type="domain" description="Transcription factor IIIC 90kDa subunit N-terminal" evidence="1">
    <location>
        <begin position="36"/>
        <end position="376"/>
    </location>
</feature>
<reference evidence="2" key="2">
    <citation type="journal article" date="2019" name="IMA Fungus">
        <title>Genome sequencing and comparison of five Tilletia species to identify candidate genes for the detection of regulated species infecting wheat.</title>
        <authorList>
            <person name="Nguyen H.D.T."/>
            <person name="Sultana T."/>
            <person name="Kesanakurti P."/>
            <person name="Hambleton S."/>
        </authorList>
    </citation>
    <scope>NUCLEOTIDE SEQUENCE</scope>
    <source>
        <strain evidence="2">DAOMC 236422</strain>
    </source>
</reference>
<dbReference type="GO" id="GO:0000127">
    <property type="term" value="C:transcription factor TFIIIC complex"/>
    <property type="evidence" value="ECO:0007669"/>
    <property type="project" value="InterPro"/>
</dbReference>
<dbReference type="Pfam" id="PF12657">
    <property type="entry name" value="TFIIIC_delta"/>
    <property type="match status" value="1"/>
</dbReference>
<protein>
    <recommendedName>
        <fullName evidence="1">Transcription factor IIIC 90kDa subunit N-terminal domain-containing protein</fullName>
    </recommendedName>
</protein>
<evidence type="ECO:0000313" key="2">
    <source>
        <dbReference type="EMBL" id="KAE8271030.1"/>
    </source>
</evidence>
<dbReference type="PANTHER" id="PTHR15496:SF2">
    <property type="entry name" value="GENERAL TRANSCRIPTION FACTOR 3C POLYPEPTIDE 4"/>
    <property type="match status" value="1"/>
</dbReference>
<comment type="caution">
    <text evidence="2">The sequence shown here is derived from an EMBL/GenBank/DDBJ whole genome shotgun (WGS) entry which is preliminary data.</text>
</comment>
<dbReference type="PANTHER" id="PTHR15496">
    <property type="entry name" value="GENERAL TRANSCRIPTION FACTOR 3C POLYPEPTIDE 4 FAMILY"/>
    <property type="match status" value="1"/>
</dbReference>
<dbReference type="Proteomes" id="UP000078113">
    <property type="component" value="Unassembled WGS sequence"/>
</dbReference>